<dbReference type="InterPro" id="IPR011624">
    <property type="entry name" value="Metal-dep_PHydrolase_7TM_extra"/>
</dbReference>
<dbReference type="PANTHER" id="PTHR36442:SF1">
    <property type="entry name" value="CYCLIC-DI-AMP PHOSPHODIESTERASE PGPH"/>
    <property type="match status" value="1"/>
</dbReference>
<dbReference type="Pfam" id="PF01966">
    <property type="entry name" value="HD"/>
    <property type="match status" value="1"/>
</dbReference>
<dbReference type="SMART" id="SM00471">
    <property type="entry name" value="HDc"/>
    <property type="match status" value="1"/>
</dbReference>
<accession>A0A4R2GMH7</accession>
<dbReference type="AlphaFoldDB" id="A0A4R2GMH7"/>
<keyword evidence="1" id="KW-0472">Membrane</keyword>
<dbReference type="InterPro" id="IPR011621">
    <property type="entry name" value="Metal-dep_PHydrolase_7TM_intra"/>
</dbReference>
<feature type="transmembrane region" description="Helical" evidence="1">
    <location>
        <begin position="344"/>
        <end position="362"/>
    </location>
</feature>
<dbReference type="PANTHER" id="PTHR36442">
    <property type="entry name" value="CYCLIC-DI-AMP PHOSPHODIESTERASE PGPH"/>
    <property type="match status" value="1"/>
</dbReference>
<dbReference type="Gene3D" id="1.10.3210.10">
    <property type="entry name" value="Hypothetical protein af1432"/>
    <property type="match status" value="1"/>
</dbReference>
<dbReference type="EMBL" id="SLWK01000004">
    <property type="protein sequence ID" value="TCO08803.1"/>
    <property type="molecule type" value="Genomic_DNA"/>
</dbReference>
<evidence type="ECO:0000256" key="1">
    <source>
        <dbReference type="SAM" id="Phobius"/>
    </source>
</evidence>
<evidence type="ECO:0000313" key="3">
    <source>
        <dbReference type="EMBL" id="TCO08803.1"/>
    </source>
</evidence>
<dbReference type="InterPro" id="IPR052722">
    <property type="entry name" value="PgpH_phosphodiesterase"/>
</dbReference>
<evidence type="ECO:0000313" key="4">
    <source>
        <dbReference type="Proteomes" id="UP000295221"/>
    </source>
</evidence>
<name>A0A4R2GMH7_9BACT</name>
<gene>
    <name evidence="3" type="ORF">EV194_104114</name>
</gene>
<sequence length="710" mass="82090">MIDTIKKYSKAINRILLFIAAILLVIYIFPRQGKFRYEYTHGRPWTHETLIAPFDFPIHKSQAELRAERENALHNFRPYFNYEPSISGQMIQFFEETYVSQLPTLLSTYPFLTNRLRNNDSKTVYNQVQELIHQKLISIYNTGLISLPEEYEELPESTVIMVVRNNFAEPYEIGEFFNYQSAYLELSTIIFDIIDKNSNVSQDQADNLISNLQLNRYLEANIRFEPERTEQERQNILRNISLTSGIVLAGQRIIETGELISEETGRILDSLRLEYETSLGRGTSHYFILAGQATIIVLLFVVIFLFLYYFRTDVYNNLLSVLFLLMMVSSMILLASISHRTDNFPIYVIPFAILPIIVRIFFDSRLAFFIHVTTVLLAAFYVSNSFEFVILQIPAGLTAMFSLFRMVRRSQLVRAAILVFLSYSLFYTGLSLWQEGDFLQINYNTYFYFLANGVLLLMIYPLIYIFEKLFGFLSDVTLVELADTNHPVLRRLAEKAPGTFQHSIQVGNLAQEAVYKIGGNPLLVRAGAMYHDIGKLWSPIYFTENQSSGMNPHDNMPYDESAQLVIHHIENGVKMAQKEKLPRQIIDFITTHQGTMKTKYFYNSYVNQNPGEDPDVSLFTYPGPTPFTKETAVLMMADSVEAASRSLKNYSDDEIDRLVENIINDQIAENQFIDAPITFKEITEVKEVFKQKLKNIYHARVEYPKLKKGK</sequence>
<keyword evidence="1" id="KW-0812">Transmembrane</keyword>
<protein>
    <recommendedName>
        <fullName evidence="2">HD/PDEase domain-containing protein</fullName>
    </recommendedName>
</protein>
<feature type="transmembrane region" description="Helical" evidence="1">
    <location>
        <begin position="286"/>
        <end position="309"/>
    </location>
</feature>
<feature type="transmembrane region" description="Helical" evidence="1">
    <location>
        <begin position="315"/>
        <end position="337"/>
    </location>
</feature>
<dbReference type="Pfam" id="PF07698">
    <property type="entry name" value="7TM-7TMR_HD"/>
    <property type="match status" value="1"/>
</dbReference>
<dbReference type="Proteomes" id="UP000295221">
    <property type="component" value="Unassembled WGS sequence"/>
</dbReference>
<dbReference type="CDD" id="cd00077">
    <property type="entry name" value="HDc"/>
    <property type="match status" value="1"/>
</dbReference>
<dbReference type="Pfam" id="PF07697">
    <property type="entry name" value="7TMR-HDED"/>
    <property type="match status" value="1"/>
</dbReference>
<dbReference type="InterPro" id="IPR006674">
    <property type="entry name" value="HD_domain"/>
</dbReference>
<proteinExistence type="predicted"/>
<feature type="transmembrane region" description="Helical" evidence="1">
    <location>
        <begin position="12"/>
        <end position="29"/>
    </location>
</feature>
<keyword evidence="1" id="KW-1133">Transmembrane helix</keyword>
<dbReference type="InterPro" id="IPR003607">
    <property type="entry name" value="HD/PDEase_dom"/>
</dbReference>
<organism evidence="3 4">
    <name type="scientific">Natronoflexus pectinivorans</name>
    <dbReference type="NCBI Taxonomy" id="682526"/>
    <lineage>
        <taxon>Bacteria</taxon>
        <taxon>Pseudomonadati</taxon>
        <taxon>Bacteroidota</taxon>
        <taxon>Bacteroidia</taxon>
        <taxon>Marinilabiliales</taxon>
        <taxon>Marinilabiliaceae</taxon>
        <taxon>Natronoflexus</taxon>
    </lineage>
</organism>
<reference evidence="3 4" key="1">
    <citation type="submission" date="2019-03" db="EMBL/GenBank/DDBJ databases">
        <title>Genomic Encyclopedia of Type Strains, Phase IV (KMG-IV): sequencing the most valuable type-strain genomes for metagenomic binning, comparative biology and taxonomic classification.</title>
        <authorList>
            <person name="Goeker M."/>
        </authorList>
    </citation>
    <scope>NUCLEOTIDE SEQUENCE [LARGE SCALE GENOMIC DNA]</scope>
    <source>
        <strain evidence="3 4">DSM 24179</strain>
    </source>
</reference>
<dbReference type="InterPro" id="IPR006675">
    <property type="entry name" value="HDIG_dom"/>
</dbReference>
<feature type="transmembrane region" description="Helical" evidence="1">
    <location>
        <begin position="368"/>
        <end position="391"/>
    </location>
</feature>
<comment type="caution">
    <text evidence="3">The sequence shown here is derived from an EMBL/GenBank/DDBJ whole genome shotgun (WGS) entry which is preliminary data.</text>
</comment>
<dbReference type="SUPFAM" id="SSF109604">
    <property type="entry name" value="HD-domain/PDEase-like"/>
    <property type="match status" value="1"/>
</dbReference>
<feature type="transmembrane region" description="Helical" evidence="1">
    <location>
        <begin position="412"/>
        <end position="433"/>
    </location>
</feature>
<feature type="transmembrane region" description="Helical" evidence="1">
    <location>
        <begin position="445"/>
        <end position="466"/>
    </location>
</feature>
<dbReference type="RefSeq" id="WP_132433388.1">
    <property type="nucleotide sequence ID" value="NZ_SLWK01000004.1"/>
</dbReference>
<evidence type="ECO:0000259" key="2">
    <source>
        <dbReference type="SMART" id="SM00471"/>
    </source>
</evidence>
<feature type="domain" description="HD/PDEase" evidence="2">
    <location>
        <begin position="495"/>
        <end position="652"/>
    </location>
</feature>
<keyword evidence="4" id="KW-1185">Reference proteome</keyword>
<dbReference type="NCBIfam" id="TIGR00277">
    <property type="entry name" value="HDIG"/>
    <property type="match status" value="1"/>
</dbReference>
<dbReference type="OrthoDB" id="9806952at2"/>